<reference evidence="2" key="1">
    <citation type="submission" date="2012-05" db="EMBL/GenBank/DDBJ databases">
        <authorList>
            <person name="Krishnakumar V."/>
            <person name="Cheung F."/>
            <person name="Xiao Y."/>
            <person name="Chan A."/>
            <person name="Moskal W.A."/>
            <person name="Town C.D."/>
        </authorList>
    </citation>
    <scope>NUCLEOTIDE SEQUENCE</scope>
</reference>
<evidence type="ECO:0000256" key="1">
    <source>
        <dbReference type="SAM" id="MobiDB-lite"/>
    </source>
</evidence>
<sequence>MAINGESMAKRLSLRPNTQGTTTDALTNMTRDAEQQNMFKEFKKIHLFTRPHTMATTLAECVKPLR</sequence>
<protein>
    <submittedName>
        <fullName evidence="2">Uncharacterized protein</fullName>
    </submittedName>
</protein>
<feature type="region of interest" description="Disordered" evidence="1">
    <location>
        <begin position="1"/>
        <end position="24"/>
    </location>
</feature>
<feature type="compositionally biased region" description="Polar residues" evidence="1">
    <location>
        <begin position="15"/>
        <end position="24"/>
    </location>
</feature>
<proteinExistence type="evidence at transcript level"/>
<dbReference type="EMBL" id="BT142939">
    <property type="protein sequence ID" value="AFK42733.1"/>
    <property type="molecule type" value="mRNA"/>
</dbReference>
<dbReference type="AlphaFoldDB" id="I3SR41"/>
<organism evidence="2">
    <name type="scientific">Lotus japonicus</name>
    <name type="common">Lotus corniculatus var. japonicus</name>
    <dbReference type="NCBI Taxonomy" id="34305"/>
    <lineage>
        <taxon>Eukaryota</taxon>
        <taxon>Viridiplantae</taxon>
        <taxon>Streptophyta</taxon>
        <taxon>Embryophyta</taxon>
        <taxon>Tracheophyta</taxon>
        <taxon>Spermatophyta</taxon>
        <taxon>Magnoliopsida</taxon>
        <taxon>eudicotyledons</taxon>
        <taxon>Gunneridae</taxon>
        <taxon>Pentapetalae</taxon>
        <taxon>rosids</taxon>
        <taxon>fabids</taxon>
        <taxon>Fabales</taxon>
        <taxon>Fabaceae</taxon>
        <taxon>Papilionoideae</taxon>
        <taxon>50 kb inversion clade</taxon>
        <taxon>NPAAA clade</taxon>
        <taxon>Hologalegina</taxon>
        <taxon>robinioid clade</taxon>
        <taxon>Loteae</taxon>
        <taxon>Lotus</taxon>
    </lineage>
</organism>
<name>I3SR41_LOTJA</name>
<accession>I3SR41</accession>
<evidence type="ECO:0000313" key="2">
    <source>
        <dbReference type="EMBL" id="AFK42733.1"/>
    </source>
</evidence>